<dbReference type="GO" id="GO:0005634">
    <property type="term" value="C:nucleus"/>
    <property type="evidence" value="ECO:0007669"/>
    <property type="project" value="UniProtKB-SubCell"/>
</dbReference>
<name>A0A2G9G0H1_9LAMI</name>
<dbReference type="OrthoDB" id="514967at2759"/>
<evidence type="ECO:0000256" key="8">
    <source>
        <dbReference type="ARBA" id="ARBA00023242"/>
    </source>
</evidence>
<evidence type="ECO:0000256" key="10">
    <source>
        <dbReference type="PROSITE-ProRule" id="PRU00470"/>
    </source>
</evidence>
<keyword evidence="6" id="KW-0238">DNA-binding</keyword>
<dbReference type="EMBL" id="NKXS01008050">
    <property type="protein sequence ID" value="PIM98823.1"/>
    <property type="molecule type" value="Genomic_DNA"/>
</dbReference>
<comment type="function">
    <text evidence="9">Probable transcriptional factor. Binds to the promoter of the SQUAMOSA gene.</text>
</comment>
<dbReference type="STRING" id="429701.A0A2G9G0H1"/>
<evidence type="ECO:0000256" key="3">
    <source>
        <dbReference type="ARBA" id="ARBA00022771"/>
    </source>
</evidence>
<keyword evidence="4" id="KW-0862">Zinc</keyword>
<dbReference type="SUPFAM" id="SSF103612">
    <property type="entry name" value="SBT domain"/>
    <property type="match status" value="1"/>
</dbReference>
<comment type="subcellular location">
    <subcellularLocation>
        <location evidence="1">Nucleus</location>
    </subcellularLocation>
</comment>
<dbReference type="FunFam" id="4.10.1100.10:FF:000001">
    <property type="entry name" value="Squamosa promoter-binding-like protein 14"/>
    <property type="match status" value="1"/>
</dbReference>
<accession>A0A2G9G0H1</accession>
<evidence type="ECO:0000256" key="6">
    <source>
        <dbReference type="ARBA" id="ARBA00023125"/>
    </source>
</evidence>
<evidence type="ECO:0000259" key="11">
    <source>
        <dbReference type="PROSITE" id="PS51141"/>
    </source>
</evidence>
<keyword evidence="13" id="KW-1185">Reference proteome</keyword>
<feature type="domain" description="SBP-type" evidence="11">
    <location>
        <begin position="143"/>
        <end position="220"/>
    </location>
</feature>
<evidence type="ECO:0000256" key="7">
    <source>
        <dbReference type="ARBA" id="ARBA00023163"/>
    </source>
</evidence>
<keyword evidence="8" id="KW-0539">Nucleus</keyword>
<organism evidence="12 13">
    <name type="scientific">Handroanthus impetiginosus</name>
    <dbReference type="NCBI Taxonomy" id="429701"/>
    <lineage>
        <taxon>Eukaryota</taxon>
        <taxon>Viridiplantae</taxon>
        <taxon>Streptophyta</taxon>
        <taxon>Embryophyta</taxon>
        <taxon>Tracheophyta</taxon>
        <taxon>Spermatophyta</taxon>
        <taxon>Magnoliopsida</taxon>
        <taxon>eudicotyledons</taxon>
        <taxon>Gunneridae</taxon>
        <taxon>Pentapetalae</taxon>
        <taxon>asterids</taxon>
        <taxon>lamiids</taxon>
        <taxon>Lamiales</taxon>
        <taxon>Bignoniaceae</taxon>
        <taxon>Crescentiina</taxon>
        <taxon>Tabebuia alliance</taxon>
        <taxon>Handroanthus</taxon>
    </lineage>
</organism>
<comment type="caution">
    <text evidence="12">The sequence shown here is derived from an EMBL/GenBank/DDBJ whole genome shotgun (WGS) entry which is preliminary data.</text>
</comment>
<keyword evidence="3 10" id="KW-0863">Zinc-finger</keyword>
<evidence type="ECO:0000313" key="13">
    <source>
        <dbReference type="Proteomes" id="UP000231279"/>
    </source>
</evidence>
<dbReference type="InterPro" id="IPR004333">
    <property type="entry name" value="SBP_dom"/>
</dbReference>
<dbReference type="InterPro" id="IPR036893">
    <property type="entry name" value="SBP_sf"/>
</dbReference>
<dbReference type="PROSITE" id="PS51141">
    <property type="entry name" value="ZF_SBP"/>
    <property type="match status" value="1"/>
</dbReference>
<dbReference type="PANTHER" id="PTHR31251">
    <property type="entry name" value="SQUAMOSA PROMOTER-BINDING-LIKE PROTEIN 4"/>
    <property type="match status" value="1"/>
</dbReference>
<dbReference type="InterPro" id="IPR044817">
    <property type="entry name" value="SBP-like"/>
</dbReference>
<dbReference type="Pfam" id="PF03110">
    <property type="entry name" value="SBP"/>
    <property type="match status" value="1"/>
</dbReference>
<dbReference type="Gene3D" id="4.10.1100.10">
    <property type="entry name" value="Transcription factor, SBP-box domain"/>
    <property type="match status" value="1"/>
</dbReference>
<keyword evidence="7" id="KW-0804">Transcription</keyword>
<evidence type="ECO:0000256" key="1">
    <source>
        <dbReference type="ARBA" id="ARBA00004123"/>
    </source>
</evidence>
<evidence type="ECO:0000256" key="5">
    <source>
        <dbReference type="ARBA" id="ARBA00023015"/>
    </source>
</evidence>
<proteinExistence type="predicted"/>
<dbReference type="PANTHER" id="PTHR31251:SF160">
    <property type="entry name" value="SBP-TYPE DOMAIN-CONTAINING PROTEIN"/>
    <property type="match status" value="1"/>
</dbReference>
<dbReference type="GO" id="GO:0003677">
    <property type="term" value="F:DNA binding"/>
    <property type="evidence" value="ECO:0007669"/>
    <property type="project" value="UniProtKB-KW"/>
</dbReference>
<evidence type="ECO:0000256" key="2">
    <source>
        <dbReference type="ARBA" id="ARBA00022723"/>
    </source>
</evidence>
<protein>
    <recommendedName>
        <fullName evidence="11">SBP-type domain-containing protein</fullName>
    </recommendedName>
</protein>
<dbReference type="GO" id="GO:0008270">
    <property type="term" value="F:zinc ion binding"/>
    <property type="evidence" value="ECO:0007669"/>
    <property type="project" value="UniProtKB-KW"/>
</dbReference>
<dbReference type="Proteomes" id="UP000231279">
    <property type="component" value="Unassembled WGS sequence"/>
</dbReference>
<gene>
    <name evidence="12" type="ORF">CDL12_28691</name>
</gene>
<sequence>MGSWCDFSGEKEYPCENLGLGSSKNSGLMGWVMNPSISRENSVDCSTQKSIENQEFAELGSTQMMMKFFPKGSEKILHPFTVHPNVNSGPKEEPSGLVFESNKRDSSMIDLKLGRTSDQKEIISVNHNLSCKRARPGSWNSQKPLCQVYGCKKDLSSSKDYHKRHKVCEVHSKTAKVIVNGIEQRFCQQCSRFHILAEFDNGKRSCRKRLAGHNERRRKPQVMSSSRVGRFQDYIGSRFQGTTSTSSINRLTTVLHQQKYKVDDWIKPVKVEHEADWNSPKSLLRPQTSANQNFPFLVGENSVQTTSKINEFAMQNNIMCSDISSPSFFHNSSVTQEPNSIRALSLLSTLPQDSTNPSPLVRTDGDSCYDSMTGLAKFSHSSWINLDKISLRPLSVLDNSIGSVHYGDSPIIQGTDCSYQVSEGQPTIKFA</sequence>
<dbReference type="AlphaFoldDB" id="A0A2G9G0H1"/>
<evidence type="ECO:0000256" key="9">
    <source>
        <dbReference type="ARBA" id="ARBA00056472"/>
    </source>
</evidence>
<keyword evidence="2" id="KW-0479">Metal-binding</keyword>
<evidence type="ECO:0000256" key="4">
    <source>
        <dbReference type="ARBA" id="ARBA00022833"/>
    </source>
</evidence>
<evidence type="ECO:0000313" key="12">
    <source>
        <dbReference type="EMBL" id="PIM98823.1"/>
    </source>
</evidence>
<keyword evidence="5" id="KW-0805">Transcription regulation</keyword>
<reference evidence="13" key="1">
    <citation type="journal article" date="2018" name="Gigascience">
        <title>Genome assembly of the Pink Ipe (Handroanthus impetiginosus, Bignoniaceae), a highly valued, ecologically keystone Neotropical timber forest tree.</title>
        <authorList>
            <person name="Silva-Junior O.B."/>
            <person name="Grattapaglia D."/>
            <person name="Novaes E."/>
            <person name="Collevatti R.G."/>
        </authorList>
    </citation>
    <scope>NUCLEOTIDE SEQUENCE [LARGE SCALE GENOMIC DNA]</scope>
    <source>
        <strain evidence="13">cv. UFG-1</strain>
    </source>
</reference>